<dbReference type="RefSeq" id="YP_006906485.1">
    <property type="nucleotide sequence ID" value="NC_018839.1"/>
</dbReference>
<feature type="transmembrane region" description="Helical" evidence="1">
    <location>
        <begin position="42"/>
        <end position="61"/>
    </location>
</feature>
<proteinExistence type="predicted"/>
<accession>K4HMX1</accession>
<keyword evidence="1" id="KW-0472">Membrane</keyword>
<keyword evidence="1" id="KW-1133">Transmembrane helix</keyword>
<feature type="transmembrane region" description="Helical" evidence="1">
    <location>
        <begin position="17"/>
        <end position="35"/>
    </location>
</feature>
<keyword evidence="3" id="KW-1185">Reference proteome</keyword>
<dbReference type="OrthoDB" id="26957at10239"/>
<dbReference type="KEGG" id="vg:13826974"/>
<evidence type="ECO:0000256" key="1">
    <source>
        <dbReference type="SAM" id="Phobius"/>
    </source>
</evidence>
<evidence type="ECO:0000313" key="3">
    <source>
        <dbReference type="Proteomes" id="UP000008051"/>
    </source>
</evidence>
<reference evidence="2 3" key="1">
    <citation type="journal article" date="2012" name="MBio">
        <title>Propionibacterium acnes Bacteriophages Display Limited Genetic Diversity and Broad Killing Activity against Bacterial Skin Isolates.</title>
        <authorList>
            <person name="Marinelli L.J."/>
            <person name="Fitz-Gibbon S."/>
            <person name="Hayes C."/>
            <person name="Bowman C."/>
            <person name="Inkeles M."/>
            <person name="Loncaric A."/>
            <person name="Russell D.A."/>
            <person name="Jacobs-Sera D."/>
            <person name="Cokus S."/>
            <person name="Pellegrini M."/>
            <person name="Kim J."/>
            <person name="Miller J.F."/>
            <person name="Hatfull G.F."/>
            <person name="Modlin R.L."/>
        </authorList>
    </citation>
    <scope>NUCLEOTIDE SEQUENCE [LARGE SCALE GENOMIC DNA]</scope>
</reference>
<name>K4HMX1_9CAUD</name>
<dbReference type="EMBL" id="JX262216">
    <property type="protein sequence ID" value="AFT97540.1"/>
    <property type="molecule type" value="Genomic_DNA"/>
</dbReference>
<dbReference type="Proteomes" id="UP000008051">
    <property type="component" value="Segment"/>
</dbReference>
<gene>
    <name evidence="2" type="primary">39</name>
    <name evidence="2" type="ORF">P141_39</name>
</gene>
<sequence>MNDITSNNSIELHSYETFFTSLAWIQGGIITWMYATGTPHKAALAIIAACALTTLLGASTLTNNPRDTK</sequence>
<keyword evidence="1" id="KW-0812">Transmembrane</keyword>
<evidence type="ECO:0000313" key="2">
    <source>
        <dbReference type="EMBL" id="AFT97540.1"/>
    </source>
</evidence>
<dbReference type="GeneID" id="13826974"/>
<organism evidence="2 3">
    <name type="scientific">Propionibacterium phage P14</name>
    <dbReference type="NCBI Taxonomy" id="1229784"/>
    <lineage>
        <taxon>Viruses</taxon>
        <taxon>Duplodnaviria</taxon>
        <taxon>Heunggongvirae</taxon>
        <taxon>Uroviricota</taxon>
        <taxon>Caudoviricetes</taxon>
        <taxon>Pahexavirus</taxon>
        <taxon>Pahexavirus P144</taxon>
    </lineage>
</organism>
<protein>
    <submittedName>
        <fullName evidence="2">Uncharacterized protein</fullName>
    </submittedName>
</protein>